<dbReference type="Gene3D" id="3.40.50.300">
    <property type="entry name" value="P-loop containing nucleotide triphosphate hydrolases"/>
    <property type="match status" value="1"/>
</dbReference>
<dbReference type="SMART" id="SM00382">
    <property type="entry name" value="AAA"/>
    <property type="match status" value="1"/>
</dbReference>
<evidence type="ECO:0000313" key="14">
    <source>
        <dbReference type="WBParaSite" id="TCNE_0001837601-mRNA-1"/>
    </source>
</evidence>
<dbReference type="PROSITE" id="PS50893">
    <property type="entry name" value="ABC_TRANSPORTER_2"/>
    <property type="match status" value="1"/>
</dbReference>
<dbReference type="Pfam" id="PF00005">
    <property type="entry name" value="ABC_tran"/>
    <property type="match status" value="1"/>
</dbReference>
<evidence type="ECO:0000256" key="6">
    <source>
        <dbReference type="ARBA" id="ARBA00022989"/>
    </source>
</evidence>
<feature type="transmembrane region" description="Helical" evidence="9">
    <location>
        <begin position="337"/>
        <end position="358"/>
    </location>
</feature>
<keyword evidence="7 9" id="KW-0472">Membrane</keyword>
<dbReference type="GO" id="GO:0016887">
    <property type="term" value="F:ATP hydrolysis activity"/>
    <property type="evidence" value="ECO:0007669"/>
    <property type="project" value="InterPro"/>
</dbReference>
<dbReference type="InterPro" id="IPR036640">
    <property type="entry name" value="ABC1_TM_sf"/>
</dbReference>
<keyword evidence="4" id="KW-0547">Nucleotide-binding</keyword>
<dbReference type="InterPro" id="IPR039421">
    <property type="entry name" value="Type_1_exporter"/>
</dbReference>
<dbReference type="PANTHER" id="PTHR43394:SF27">
    <property type="entry name" value="ATP-DEPENDENT TRANSLOCASE ABCB1-LIKE"/>
    <property type="match status" value="1"/>
</dbReference>
<dbReference type="Gene3D" id="1.20.1560.10">
    <property type="entry name" value="ABC transporter type 1, transmembrane domain"/>
    <property type="match status" value="1"/>
</dbReference>
<dbReference type="Pfam" id="PF00664">
    <property type="entry name" value="ABC_membrane"/>
    <property type="match status" value="1"/>
</dbReference>
<feature type="transmembrane region" description="Helical" evidence="9">
    <location>
        <begin position="485"/>
        <end position="504"/>
    </location>
</feature>
<dbReference type="GO" id="GO:0090374">
    <property type="term" value="P:oligopeptide export from mitochondrion"/>
    <property type="evidence" value="ECO:0007669"/>
    <property type="project" value="TreeGrafter"/>
</dbReference>
<dbReference type="InterPro" id="IPR027417">
    <property type="entry name" value="P-loop_NTPase"/>
</dbReference>
<evidence type="ECO:0000256" key="1">
    <source>
        <dbReference type="ARBA" id="ARBA00004141"/>
    </source>
</evidence>
<keyword evidence="13" id="KW-1185">Reference proteome</keyword>
<proteinExistence type="inferred from homology"/>
<dbReference type="InterPro" id="IPR011527">
    <property type="entry name" value="ABC1_TM_dom"/>
</dbReference>
<evidence type="ECO:0000313" key="13">
    <source>
        <dbReference type="Proteomes" id="UP000050794"/>
    </source>
</evidence>
<feature type="transmembrane region" description="Helical" evidence="9">
    <location>
        <begin position="564"/>
        <end position="584"/>
    </location>
</feature>
<dbReference type="InterPro" id="IPR003593">
    <property type="entry name" value="AAA+_ATPase"/>
</dbReference>
<dbReference type="InterPro" id="IPR017871">
    <property type="entry name" value="ABC_transporter-like_CS"/>
</dbReference>
<dbReference type="InterPro" id="IPR003439">
    <property type="entry name" value="ABC_transporter-like_ATP-bd"/>
</dbReference>
<dbReference type="PROSITE" id="PS50929">
    <property type="entry name" value="ABC_TM1F"/>
    <property type="match status" value="1"/>
</dbReference>
<dbReference type="SUPFAM" id="SSF52540">
    <property type="entry name" value="P-loop containing nucleoside triphosphate hydrolases"/>
    <property type="match status" value="1"/>
</dbReference>
<reference evidence="12 13" key="2">
    <citation type="submission" date="2018-11" db="EMBL/GenBank/DDBJ databases">
        <authorList>
            <consortium name="Pathogen Informatics"/>
        </authorList>
    </citation>
    <scope>NUCLEOTIDE SEQUENCE [LARGE SCALE GENOMIC DNA]</scope>
</reference>
<gene>
    <name evidence="12" type="ORF">TCNE_LOCUS18372</name>
</gene>
<protein>
    <submittedName>
        <fullName evidence="14">ABC transporter, ATP-binding protein</fullName>
    </submittedName>
</protein>
<keyword evidence="6 9" id="KW-1133">Transmembrane helix</keyword>
<dbReference type="WBParaSite" id="TCNE_0001837601-mRNA-1">
    <property type="protein sequence ID" value="TCNE_0001837601-mRNA-1"/>
    <property type="gene ID" value="TCNE_0001837601"/>
</dbReference>
<feature type="transmembrane region" description="Helical" evidence="9">
    <location>
        <begin position="461"/>
        <end position="479"/>
    </location>
</feature>
<feature type="region of interest" description="Disordered" evidence="8">
    <location>
        <begin position="262"/>
        <end position="307"/>
    </location>
</feature>
<evidence type="ECO:0000259" key="11">
    <source>
        <dbReference type="PROSITE" id="PS50929"/>
    </source>
</evidence>
<evidence type="ECO:0000256" key="5">
    <source>
        <dbReference type="ARBA" id="ARBA00022840"/>
    </source>
</evidence>
<organism evidence="13 14">
    <name type="scientific">Toxocara canis</name>
    <name type="common">Canine roundworm</name>
    <dbReference type="NCBI Taxonomy" id="6265"/>
    <lineage>
        <taxon>Eukaryota</taxon>
        <taxon>Metazoa</taxon>
        <taxon>Ecdysozoa</taxon>
        <taxon>Nematoda</taxon>
        <taxon>Chromadorea</taxon>
        <taxon>Rhabditida</taxon>
        <taxon>Spirurina</taxon>
        <taxon>Ascaridomorpha</taxon>
        <taxon>Ascaridoidea</taxon>
        <taxon>Toxocaridae</taxon>
        <taxon>Toxocara</taxon>
    </lineage>
</organism>
<keyword evidence="5" id="KW-0067">ATP-binding</keyword>
<dbReference type="GO" id="GO:0015421">
    <property type="term" value="F:ABC-type oligopeptide transporter activity"/>
    <property type="evidence" value="ECO:0007669"/>
    <property type="project" value="TreeGrafter"/>
</dbReference>
<dbReference type="EMBL" id="UYWY01025448">
    <property type="protein sequence ID" value="VDM49693.1"/>
    <property type="molecule type" value="Genomic_DNA"/>
</dbReference>
<sequence>MSCDGLCPQRVDGLVEFCNIHFRYPTRPDVKVLKGVTYKVEPGQTIALVGHSGCGKSTMVGLLLRFYDQQAGTLTIDGVPVRDLNIEWLRNTVGVVSQEPVLFATTIENNLRMGNEQLTEHEMIKACVMANAHEFITKLPRGYKTEIGTGGIQLSGGQKQRIAIARALVRNPKILLLDEATSALDTESEIVVQKALDQAREGRTTLTIAHRLSTIRNADKIIVFESGQIAETGKHEELMAVDGIYRQLVHAQEVGEAKQDFIEEGGQKRASNDGDLQESRRDRLSQRMRQSMGSVKSYNNETERENDGIRDDLEDEGAKEASLLQILNFSRKELPTVGIALIFTFIRGLSWPIFSIIYGRTFLALSLIDEKDVTSNTVINSILFIVLGLAAGFSTFASGTLFGWAGEKMSMRLRIAVFTNILRQDGAFFDSSLHSIGKLSDRLATDAQNVKAAIDQRLAEVLQGVVSLIAGVAVAFYFGWNMAPIGVATCVILVILQSAVTQYLKFRGQKDIEVAEEASRLATESIENVRTIQALTRQRYVYKAFCIASREPHKRAIIRGLWHSLSYAMSSSFMMFNFAIAYSFE</sequence>
<feature type="compositionally biased region" description="Basic and acidic residues" evidence="8">
    <location>
        <begin position="262"/>
        <end position="285"/>
    </location>
</feature>
<name>A0A183VCA2_TOXCA</name>
<dbReference type="FunFam" id="3.40.50.300:FF:000916">
    <property type="entry name" value="ABC transporter B family member 9"/>
    <property type="match status" value="1"/>
</dbReference>
<evidence type="ECO:0000256" key="9">
    <source>
        <dbReference type="SAM" id="Phobius"/>
    </source>
</evidence>
<dbReference type="SUPFAM" id="SSF90123">
    <property type="entry name" value="ABC transporter transmembrane region"/>
    <property type="match status" value="1"/>
</dbReference>
<dbReference type="CDD" id="cd18578">
    <property type="entry name" value="ABC_6TM_Pgp_ABCB1_D2_like"/>
    <property type="match status" value="1"/>
</dbReference>
<comment type="similarity">
    <text evidence="2">Belongs to the ABC transporter superfamily. ABCB family. Multidrug resistance exporter (TC 3.A.1.201) subfamily.</text>
</comment>
<evidence type="ECO:0000256" key="3">
    <source>
        <dbReference type="ARBA" id="ARBA00022692"/>
    </source>
</evidence>
<dbReference type="Proteomes" id="UP000050794">
    <property type="component" value="Unassembled WGS sequence"/>
</dbReference>
<evidence type="ECO:0000313" key="12">
    <source>
        <dbReference type="EMBL" id="VDM49693.1"/>
    </source>
</evidence>
<dbReference type="PROSITE" id="PS00211">
    <property type="entry name" value="ABC_TRANSPORTER_1"/>
    <property type="match status" value="1"/>
</dbReference>
<comment type="subcellular location">
    <subcellularLocation>
        <location evidence="1">Membrane</location>
        <topology evidence="1">Multi-pass membrane protein</topology>
    </subcellularLocation>
</comment>
<evidence type="ECO:0000256" key="2">
    <source>
        <dbReference type="ARBA" id="ARBA00007577"/>
    </source>
</evidence>
<feature type="transmembrane region" description="Helical" evidence="9">
    <location>
        <begin position="378"/>
        <end position="404"/>
    </location>
</feature>
<dbReference type="GO" id="GO:0005743">
    <property type="term" value="C:mitochondrial inner membrane"/>
    <property type="evidence" value="ECO:0007669"/>
    <property type="project" value="TreeGrafter"/>
</dbReference>
<dbReference type="CDD" id="cd03249">
    <property type="entry name" value="ABC_MTABC3_MDL1_MDL2"/>
    <property type="match status" value="1"/>
</dbReference>
<feature type="compositionally biased region" description="Polar residues" evidence="8">
    <location>
        <begin position="287"/>
        <end position="300"/>
    </location>
</feature>
<feature type="domain" description="ABC transmembrane type-1" evidence="11">
    <location>
        <begin position="339"/>
        <end position="582"/>
    </location>
</feature>
<accession>A0A183VCA2</accession>
<evidence type="ECO:0000256" key="8">
    <source>
        <dbReference type="SAM" id="MobiDB-lite"/>
    </source>
</evidence>
<evidence type="ECO:0000256" key="4">
    <source>
        <dbReference type="ARBA" id="ARBA00022741"/>
    </source>
</evidence>
<evidence type="ECO:0000256" key="7">
    <source>
        <dbReference type="ARBA" id="ARBA00023136"/>
    </source>
</evidence>
<dbReference type="PANTHER" id="PTHR43394">
    <property type="entry name" value="ATP-DEPENDENT PERMEASE MDL1, MITOCHONDRIAL"/>
    <property type="match status" value="1"/>
</dbReference>
<dbReference type="GO" id="GO:0005524">
    <property type="term" value="F:ATP binding"/>
    <property type="evidence" value="ECO:0007669"/>
    <property type="project" value="UniProtKB-KW"/>
</dbReference>
<reference evidence="14" key="1">
    <citation type="submission" date="2016-06" db="UniProtKB">
        <authorList>
            <consortium name="WormBaseParasite"/>
        </authorList>
    </citation>
    <scope>IDENTIFICATION</scope>
</reference>
<dbReference type="AlphaFoldDB" id="A0A183VCA2"/>
<keyword evidence="3 9" id="KW-0812">Transmembrane</keyword>
<evidence type="ECO:0000259" key="10">
    <source>
        <dbReference type="PROSITE" id="PS50893"/>
    </source>
</evidence>
<feature type="domain" description="ABC transporter" evidence="10">
    <location>
        <begin position="15"/>
        <end position="251"/>
    </location>
</feature>